<sequence length="72" mass="8168">MSDDTRERIAALEVKVEHLTEMQERNTRVVTELRDLLLQAKGARWLLGILIAIGSFSAGMLAKYLPYPLTPR</sequence>
<reference evidence="2 3" key="1">
    <citation type="submission" date="2020-01" db="EMBL/GenBank/DDBJ databases">
        <title>Microvirga sp. nov., an arsenate reduction bacterium isolated from Tibet hotspring sediments.</title>
        <authorList>
            <person name="Yuan C.-G."/>
        </authorList>
    </citation>
    <scope>NUCLEOTIDE SEQUENCE [LARGE SCALE GENOMIC DNA]</scope>
    <source>
        <strain evidence="2 3">SYSU G3D203</strain>
    </source>
</reference>
<keyword evidence="1" id="KW-1133">Transmembrane helix</keyword>
<evidence type="ECO:0000256" key="1">
    <source>
        <dbReference type="SAM" id="Phobius"/>
    </source>
</evidence>
<evidence type="ECO:0000313" key="3">
    <source>
        <dbReference type="Proteomes" id="UP000818323"/>
    </source>
</evidence>
<keyword evidence="1" id="KW-0472">Membrane</keyword>
<feature type="transmembrane region" description="Helical" evidence="1">
    <location>
        <begin position="45"/>
        <end position="65"/>
    </location>
</feature>
<protein>
    <recommendedName>
        <fullName evidence="4">Hemolysin XhlA</fullName>
    </recommendedName>
</protein>
<keyword evidence="3" id="KW-1185">Reference proteome</keyword>
<evidence type="ECO:0008006" key="4">
    <source>
        <dbReference type="Google" id="ProtNLM"/>
    </source>
</evidence>
<gene>
    <name evidence="2" type="ORF">GR303_12535</name>
</gene>
<organism evidence="2 3">
    <name type="scientific">Microvirga arsenatis</name>
    <dbReference type="NCBI Taxonomy" id="2692265"/>
    <lineage>
        <taxon>Bacteria</taxon>
        <taxon>Pseudomonadati</taxon>
        <taxon>Pseudomonadota</taxon>
        <taxon>Alphaproteobacteria</taxon>
        <taxon>Hyphomicrobiales</taxon>
        <taxon>Methylobacteriaceae</taxon>
        <taxon>Microvirga</taxon>
    </lineage>
</organism>
<dbReference type="RefSeq" id="WP_161725809.1">
    <property type="nucleotide sequence ID" value="NZ_JAAAXI010000025.1"/>
</dbReference>
<evidence type="ECO:0000313" key="2">
    <source>
        <dbReference type="EMBL" id="NBJ25177.1"/>
    </source>
</evidence>
<dbReference type="Proteomes" id="UP000818323">
    <property type="component" value="Unassembled WGS sequence"/>
</dbReference>
<proteinExistence type="predicted"/>
<dbReference type="EMBL" id="JAAAXJ010000005">
    <property type="protein sequence ID" value="NBJ25177.1"/>
    <property type="molecule type" value="Genomic_DNA"/>
</dbReference>
<name>A0ABW9YXY4_9HYPH</name>
<accession>A0ABW9YXY4</accession>
<keyword evidence="1" id="KW-0812">Transmembrane</keyword>
<comment type="caution">
    <text evidence="2">The sequence shown here is derived from an EMBL/GenBank/DDBJ whole genome shotgun (WGS) entry which is preliminary data.</text>
</comment>